<organism evidence="6">
    <name type="scientific">bioreactor metagenome</name>
    <dbReference type="NCBI Taxonomy" id="1076179"/>
    <lineage>
        <taxon>unclassified sequences</taxon>
        <taxon>metagenomes</taxon>
        <taxon>ecological metagenomes</taxon>
    </lineage>
</organism>
<dbReference type="AlphaFoldDB" id="A0A644V543"/>
<keyword evidence="2" id="KW-0479">Metal-binding</keyword>
<dbReference type="GO" id="GO:0043448">
    <property type="term" value="P:alkane catabolic process"/>
    <property type="evidence" value="ECO:0007669"/>
    <property type="project" value="TreeGrafter"/>
</dbReference>
<dbReference type="FunFam" id="2.20.28.10:FF:000001">
    <property type="entry name" value="Rubredoxin"/>
    <property type="match status" value="1"/>
</dbReference>
<keyword evidence="3" id="KW-0249">Electron transport</keyword>
<reference evidence="6" key="1">
    <citation type="submission" date="2019-08" db="EMBL/GenBank/DDBJ databases">
        <authorList>
            <person name="Kucharzyk K."/>
            <person name="Murdoch R.W."/>
            <person name="Higgins S."/>
            <person name="Loffler F."/>
        </authorList>
    </citation>
    <scope>NUCLEOTIDE SEQUENCE</scope>
</reference>
<evidence type="ECO:0000256" key="4">
    <source>
        <dbReference type="ARBA" id="ARBA00023004"/>
    </source>
</evidence>
<evidence type="ECO:0000256" key="1">
    <source>
        <dbReference type="ARBA" id="ARBA00022448"/>
    </source>
</evidence>
<evidence type="ECO:0000259" key="5">
    <source>
        <dbReference type="PROSITE" id="PS50903"/>
    </source>
</evidence>
<sequence>MAKWYCIYCGWIYDEEKGDPAHNIAPGTKYADIPDYWKCPLCLIPKTKPGLFKMIEGEQRDETAEFSLKI</sequence>
<name>A0A644V543_9ZZZZ</name>
<dbReference type="InterPro" id="IPR050526">
    <property type="entry name" value="Rubredoxin_ET"/>
</dbReference>
<dbReference type="Pfam" id="PF00301">
    <property type="entry name" value="Rubredoxin"/>
    <property type="match status" value="1"/>
</dbReference>
<proteinExistence type="predicted"/>
<dbReference type="Gene3D" id="2.20.28.10">
    <property type="match status" value="1"/>
</dbReference>
<keyword evidence="1" id="KW-0813">Transport</keyword>
<dbReference type="GO" id="GO:0005506">
    <property type="term" value="F:iron ion binding"/>
    <property type="evidence" value="ECO:0007669"/>
    <property type="project" value="InterPro"/>
</dbReference>
<evidence type="ECO:0000256" key="2">
    <source>
        <dbReference type="ARBA" id="ARBA00022723"/>
    </source>
</evidence>
<dbReference type="InterPro" id="IPR024935">
    <property type="entry name" value="Rubredoxin_dom"/>
</dbReference>
<protein>
    <submittedName>
        <fullName evidence="6">Rubredoxin</fullName>
    </submittedName>
</protein>
<dbReference type="PROSITE" id="PS50903">
    <property type="entry name" value="RUBREDOXIN_LIKE"/>
    <property type="match status" value="1"/>
</dbReference>
<dbReference type="GO" id="GO:0009055">
    <property type="term" value="F:electron transfer activity"/>
    <property type="evidence" value="ECO:0007669"/>
    <property type="project" value="TreeGrafter"/>
</dbReference>
<gene>
    <name evidence="6" type="primary">rubA_1</name>
    <name evidence="6" type="ORF">SDC9_32439</name>
</gene>
<dbReference type="PANTHER" id="PTHR47627:SF1">
    <property type="entry name" value="RUBREDOXIN-1-RELATED"/>
    <property type="match status" value="1"/>
</dbReference>
<evidence type="ECO:0000313" key="6">
    <source>
        <dbReference type="EMBL" id="MPL86459.1"/>
    </source>
</evidence>
<comment type="caution">
    <text evidence="6">The sequence shown here is derived from an EMBL/GenBank/DDBJ whole genome shotgun (WGS) entry which is preliminary data.</text>
</comment>
<dbReference type="SUPFAM" id="SSF57802">
    <property type="entry name" value="Rubredoxin-like"/>
    <property type="match status" value="1"/>
</dbReference>
<feature type="domain" description="Rubredoxin-like" evidence="5">
    <location>
        <begin position="1"/>
        <end position="47"/>
    </location>
</feature>
<dbReference type="CDD" id="cd00730">
    <property type="entry name" value="rubredoxin"/>
    <property type="match status" value="1"/>
</dbReference>
<dbReference type="InterPro" id="IPR024934">
    <property type="entry name" value="Rubredoxin-like_dom"/>
</dbReference>
<dbReference type="EMBL" id="VSSQ01000222">
    <property type="protein sequence ID" value="MPL86459.1"/>
    <property type="molecule type" value="Genomic_DNA"/>
</dbReference>
<dbReference type="PANTHER" id="PTHR47627">
    <property type="entry name" value="RUBREDOXIN"/>
    <property type="match status" value="1"/>
</dbReference>
<evidence type="ECO:0000256" key="3">
    <source>
        <dbReference type="ARBA" id="ARBA00022982"/>
    </source>
</evidence>
<accession>A0A644V543</accession>
<keyword evidence="4" id="KW-0408">Iron</keyword>
<dbReference type="PRINTS" id="PR00163">
    <property type="entry name" value="RUBREDOXIN"/>
</dbReference>